<name>N4WVI4_9BACI</name>
<dbReference type="PATRIC" id="fig|1308866.3.peg.92"/>
<dbReference type="InterPro" id="IPR022121">
    <property type="entry name" value="Peptidase_M73_camelysin"/>
</dbReference>
<evidence type="ECO:0000313" key="3">
    <source>
        <dbReference type="Proteomes" id="UP000012283"/>
    </source>
</evidence>
<feature type="chain" id="PRO_5004123511" evidence="1">
    <location>
        <begin position="28"/>
        <end position="203"/>
    </location>
</feature>
<dbReference type="NCBIfam" id="TIGR04088">
    <property type="entry name" value="cognate_SipW"/>
    <property type="match status" value="1"/>
</dbReference>
<proteinExistence type="predicted"/>
<evidence type="ECO:0000256" key="1">
    <source>
        <dbReference type="SAM" id="SignalP"/>
    </source>
</evidence>
<protein>
    <submittedName>
        <fullName evidence="2">Spore coat-associated protein</fullName>
    </submittedName>
</protein>
<dbReference type="AlphaFoldDB" id="N4WVI4"/>
<sequence>MSLKKKLGLGIGSAALGLALVSGGTYAYFSDQEQTNNTFASGTLDLSVDPTTIIDVENLKPGDWMNRSFDLINDGSLDISSVNLLTDYTVTDANGDNVEDFGDHLRVNFFWNDDKSTLGPLSPDQVAFQTTLSELKDMDPDTVANEIFLPWTEEPAGLEVGDSDTLYVQFEFVDNGEDQNEFQGDALELEWTFEAQQTEGEER</sequence>
<dbReference type="EMBL" id="APML01000003">
    <property type="protein sequence ID" value="ENH98410.1"/>
    <property type="molecule type" value="Genomic_DNA"/>
</dbReference>
<reference evidence="2 3" key="1">
    <citation type="submission" date="2013-03" db="EMBL/GenBank/DDBJ databases">
        <title>Draft genome sequence of Gracibacillus halophilus YIM-C55.5, a moderately halophilic and thermophilic organism from the Xiaochaidamu salt lake.</title>
        <authorList>
            <person name="Sugumar T."/>
            <person name="Polireddy D.R."/>
            <person name="Antony A."/>
            <person name="Madhava Y.R."/>
            <person name="Sivakumar N."/>
        </authorList>
    </citation>
    <scope>NUCLEOTIDE SEQUENCE [LARGE SCALE GENOMIC DNA]</scope>
    <source>
        <strain evidence="2 3">YIM-C55.5</strain>
    </source>
</reference>
<dbReference type="Pfam" id="PF12389">
    <property type="entry name" value="Peptidase_M73"/>
    <property type="match status" value="1"/>
</dbReference>
<comment type="caution">
    <text evidence="2">The sequence shown here is derived from an EMBL/GenBank/DDBJ whole genome shotgun (WGS) entry which is preliminary data.</text>
</comment>
<feature type="signal peptide" evidence="1">
    <location>
        <begin position="1"/>
        <end position="27"/>
    </location>
</feature>
<organism evidence="2 3">
    <name type="scientific">Gracilibacillus halophilus YIM-C55.5</name>
    <dbReference type="NCBI Taxonomy" id="1308866"/>
    <lineage>
        <taxon>Bacteria</taxon>
        <taxon>Bacillati</taxon>
        <taxon>Bacillota</taxon>
        <taxon>Bacilli</taxon>
        <taxon>Bacillales</taxon>
        <taxon>Bacillaceae</taxon>
        <taxon>Gracilibacillus</taxon>
    </lineage>
</organism>
<dbReference type="RefSeq" id="WP_003462626.1">
    <property type="nucleotide sequence ID" value="NZ_APML01000003.1"/>
</dbReference>
<keyword evidence="3" id="KW-1185">Reference proteome</keyword>
<dbReference type="STRING" id="1308866.J416_00444"/>
<dbReference type="eggNOG" id="ENOG502ZBTW">
    <property type="taxonomic scope" value="Bacteria"/>
</dbReference>
<evidence type="ECO:0000313" key="2">
    <source>
        <dbReference type="EMBL" id="ENH98410.1"/>
    </source>
</evidence>
<dbReference type="OrthoDB" id="2660939at2"/>
<keyword evidence="1" id="KW-0732">Signal</keyword>
<dbReference type="InterPro" id="IPR023833">
    <property type="entry name" value="Signal_pept_SipW-depend-type"/>
</dbReference>
<accession>N4WVI4</accession>
<dbReference type="Proteomes" id="UP000012283">
    <property type="component" value="Unassembled WGS sequence"/>
</dbReference>
<gene>
    <name evidence="2" type="ORF">J416_00444</name>
</gene>